<evidence type="ECO:0000256" key="3">
    <source>
        <dbReference type="ARBA" id="ARBA00023015"/>
    </source>
</evidence>
<dbReference type="Gene3D" id="3.40.640.10">
    <property type="entry name" value="Type I PLP-dependent aspartate aminotransferase-like (Major domain)"/>
    <property type="match status" value="1"/>
</dbReference>
<dbReference type="CDD" id="cd00609">
    <property type="entry name" value="AAT_like"/>
    <property type="match status" value="1"/>
</dbReference>
<name>A0A431TK82_9BURK</name>
<dbReference type="PANTHER" id="PTHR46577:SF1">
    <property type="entry name" value="HTH-TYPE TRANSCRIPTIONAL REGULATORY PROTEIN GABR"/>
    <property type="match status" value="1"/>
</dbReference>
<dbReference type="GO" id="GO:0008483">
    <property type="term" value="F:transaminase activity"/>
    <property type="evidence" value="ECO:0007669"/>
    <property type="project" value="UniProtKB-KW"/>
</dbReference>
<dbReference type="InterPro" id="IPR051446">
    <property type="entry name" value="HTH_trans_reg/aminotransferase"/>
</dbReference>
<keyword evidence="2" id="KW-0663">Pyridoxal phosphate</keyword>
<dbReference type="Gene3D" id="1.10.10.10">
    <property type="entry name" value="Winged helix-like DNA-binding domain superfamily/Winged helix DNA-binding domain"/>
    <property type="match status" value="1"/>
</dbReference>
<organism evidence="7 8">
    <name type="scientific">Variovorax gossypii</name>
    <dbReference type="NCBI Taxonomy" id="1679495"/>
    <lineage>
        <taxon>Bacteria</taxon>
        <taxon>Pseudomonadati</taxon>
        <taxon>Pseudomonadota</taxon>
        <taxon>Betaproteobacteria</taxon>
        <taxon>Burkholderiales</taxon>
        <taxon>Comamonadaceae</taxon>
        <taxon>Variovorax</taxon>
    </lineage>
</organism>
<evidence type="ECO:0000313" key="7">
    <source>
        <dbReference type="EMBL" id="RTQ33373.1"/>
    </source>
</evidence>
<dbReference type="InterPro" id="IPR036388">
    <property type="entry name" value="WH-like_DNA-bd_sf"/>
</dbReference>
<evidence type="ECO:0000313" key="8">
    <source>
        <dbReference type="Proteomes" id="UP000267418"/>
    </source>
</evidence>
<evidence type="ECO:0000256" key="1">
    <source>
        <dbReference type="ARBA" id="ARBA00005384"/>
    </source>
</evidence>
<gene>
    <name evidence="7" type="ORF">EJP69_17800</name>
</gene>
<dbReference type="PROSITE" id="PS50949">
    <property type="entry name" value="HTH_GNTR"/>
    <property type="match status" value="1"/>
</dbReference>
<keyword evidence="3" id="KW-0805">Transcription regulation</keyword>
<dbReference type="Pfam" id="PF00155">
    <property type="entry name" value="Aminotran_1_2"/>
    <property type="match status" value="1"/>
</dbReference>
<proteinExistence type="inferred from homology"/>
<accession>A0A431TK82</accession>
<dbReference type="SUPFAM" id="SSF53383">
    <property type="entry name" value="PLP-dependent transferases"/>
    <property type="match status" value="1"/>
</dbReference>
<dbReference type="SUPFAM" id="SSF46785">
    <property type="entry name" value="Winged helix' DNA-binding domain"/>
    <property type="match status" value="1"/>
</dbReference>
<evidence type="ECO:0000256" key="4">
    <source>
        <dbReference type="ARBA" id="ARBA00023125"/>
    </source>
</evidence>
<dbReference type="InterPro" id="IPR015421">
    <property type="entry name" value="PyrdxlP-dep_Trfase_major"/>
</dbReference>
<dbReference type="GO" id="GO:0030170">
    <property type="term" value="F:pyridoxal phosphate binding"/>
    <property type="evidence" value="ECO:0007669"/>
    <property type="project" value="InterPro"/>
</dbReference>
<dbReference type="InterPro" id="IPR004839">
    <property type="entry name" value="Aminotransferase_I/II_large"/>
</dbReference>
<dbReference type="AlphaFoldDB" id="A0A431TK82"/>
<sequence length="498" mass="53295">MDYGALLAAFAREEGPQGPATRQHRLYACLRWAILGGKIAEGARLPSTRTLSAELGMARNSVLYAYEHLGAEGFLVGTRHGTVVASLGLAREAAVGRDSAQAPEAPPLARRAAIPHGGPDEADRALPLWPGVPALDEFPLAAWRRCMERAWRAIDARQLNYAPVQGHLPLRQAIAQYLRVSRGVRCEAEQVFITNGSQGGLELCARTLADAGDTAWIENPGYPGARAALQAADLRLVPIAVDAEGLAPSAEDWSATPPKLIYITPSHQYPLGAMMSLERRLALIRQAREAGAWLVEDDYDSEFRSEKVPLSAVQGLDAHAPAIYVGTFSKTMFPALRLGFTVVPAPVVPALLGAIGATGMRGRVADQAALADFIESGQFTLHLRRMRQLYARRREALQEALQRHLGGVVTVSGGAGGMHLSARLEASVADVDVSRAARVQGLGLRPLSPFCLPGTAGTLYNGFVLGYAGMPPERADGLVRHMGRVIEQVSRAAANRPS</sequence>
<keyword evidence="5" id="KW-0804">Transcription</keyword>
<dbReference type="GO" id="GO:0003677">
    <property type="term" value="F:DNA binding"/>
    <property type="evidence" value="ECO:0007669"/>
    <property type="project" value="UniProtKB-KW"/>
</dbReference>
<dbReference type="RefSeq" id="WP_126471826.1">
    <property type="nucleotide sequence ID" value="NZ_RXOE01000004.1"/>
</dbReference>
<evidence type="ECO:0000256" key="5">
    <source>
        <dbReference type="ARBA" id="ARBA00023163"/>
    </source>
</evidence>
<dbReference type="InterPro" id="IPR000524">
    <property type="entry name" value="Tscrpt_reg_HTH_GntR"/>
</dbReference>
<dbReference type="OrthoDB" id="9804020at2"/>
<comment type="caution">
    <text evidence="7">The sequence shown here is derived from an EMBL/GenBank/DDBJ whole genome shotgun (WGS) entry which is preliminary data.</text>
</comment>
<comment type="similarity">
    <text evidence="1">In the C-terminal section; belongs to the class-I pyridoxal-phosphate-dependent aminotransferase family.</text>
</comment>
<evidence type="ECO:0000259" key="6">
    <source>
        <dbReference type="PROSITE" id="PS50949"/>
    </source>
</evidence>
<keyword evidence="7" id="KW-0032">Aminotransferase</keyword>
<dbReference type="Proteomes" id="UP000267418">
    <property type="component" value="Unassembled WGS sequence"/>
</dbReference>
<dbReference type="Pfam" id="PF00392">
    <property type="entry name" value="GntR"/>
    <property type="match status" value="1"/>
</dbReference>
<dbReference type="PANTHER" id="PTHR46577">
    <property type="entry name" value="HTH-TYPE TRANSCRIPTIONAL REGULATORY PROTEIN GABR"/>
    <property type="match status" value="1"/>
</dbReference>
<reference evidence="7 8" key="1">
    <citation type="submission" date="2018-12" db="EMBL/GenBank/DDBJ databases">
        <title>The genome of Variovorax gossypii DSM 100435.</title>
        <authorList>
            <person name="Gao J."/>
            <person name="Sun J."/>
        </authorList>
    </citation>
    <scope>NUCLEOTIDE SEQUENCE [LARGE SCALE GENOMIC DNA]</scope>
    <source>
        <strain evidence="7 8">DSM 100435</strain>
    </source>
</reference>
<dbReference type="InterPro" id="IPR015424">
    <property type="entry name" value="PyrdxlP-dep_Trfase"/>
</dbReference>
<dbReference type="EMBL" id="RXOE01000004">
    <property type="protein sequence ID" value="RTQ33373.1"/>
    <property type="molecule type" value="Genomic_DNA"/>
</dbReference>
<protein>
    <submittedName>
        <fullName evidence="7">PLP-dependent aminotransferase family protein</fullName>
    </submittedName>
</protein>
<dbReference type="GO" id="GO:0003700">
    <property type="term" value="F:DNA-binding transcription factor activity"/>
    <property type="evidence" value="ECO:0007669"/>
    <property type="project" value="InterPro"/>
</dbReference>
<feature type="domain" description="HTH gntR-type" evidence="6">
    <location>
        <begin position="20"/>
        <end position="87"/>
    </location>
</feature>
<keyword evidence="8" id="KW-1185">Reference proteome</keyword>
<keyword evidence="4" id="KW-0238">DNA-binding</keyword>
<keyword evidence="7" id="KW-0808">Transferase</keyword>
<dbReference type="InterPro" id="IPR036390">
    <property type="entry name" value="WH_DNA-bd_sf"/>
</dbReference>
<evidence type="ECO:0000256" key="2">
    <source>
        <dbReference type="ARBA" id="ARBA00022898"/>
    </source>
</evidence>